<dbReference type="InterPro" id="IPR022418">
    <property type="entry name" value="Porphobilinogen_deaminase_C"/>
</dbReference>
<dbReference type="Proteomes" id="UP000282977">
    <property type="component" value="Unassembled WGS sequence"/>
</dbReference>
<organism evidence="11 12">
    <name type="scientific">Sphingobium algorifonticola</name>
    <dbReference type="NCBI Taxonomy" id="2008318"/>
    <lineage>
        <taxon>Bacteria</taxon>
        <taxon>Pseudomonadati</taxon>
        <taxon>Pseudomonadota</taxon>
        <taxon>Alphaproteobacteria</taxon>
        <taxon>Sphingomonadales</taxon>
        <taxon>Sphingomonadaceae</taxon>
        <taxon>Sphingobium</taxon>
    </lineage>
</organism>
<dbReference type="Pfam" id="PF01379">
    <property type="entry name" value="Porphobil_deam"/>
    <property type="match status" value="1"/>
</dbReference>
<dbReference type="PANTHER" id="PTHR11557:SF0">
    <property type="entry name" value="PORPHOBILINOGEN DEAMINASE"/>
    <property type="match status" value="1"/>
</dbReference>
<keyword evidence="12" id="KW-1185">Reference proteome</keyword>
<comment type="caution">
    <text evidence="11">The sequence shown here is derived from an EMBL/GenBank/DDBJ whole genome shotgun (WGS) entry which is preliminary data.</text>
</comment>
<evidence type="ECO:0000256" key="5">
    <source>
        <dbReference type="ARBA" id="ARBA00022679"/>
    </source>
</evidence>
<dbReference type="GO" id="GO:0005737">
    <property type="term" value="C:cytoplasm"/>
    <property type="evidence" value="ECO:0007669"/>
    <property type="project" value="UniProtKB-UniRule"/>
</dbReference>
<dbReference type="InterPro" id="IPR036803">
    <property type="entry name" value="Porphobilinogen_deaminase_C_sf"/>
</dbReference>
<dbReference type="PIRSF" id="PIRSF001438">
    <property type="entry name" value="4pyrrol_synth_OHMeBilane_synth"/>
    <property type="match status" value="1"/>
</dbReference>
<sequence length="318" mass="33376">MVEQSPPLRLGTRGSPLALVQANMVANALCAAHGWPSEAIKIVTVKTSGDRIQDRALADIGGKALWTKELDRALIDRDIDFAVHSMKDVETVRPSEIMIAAMLPRADVRDRLIGAESLADLRQGAVLGTSSPRRSAQVRRLRPDITTTLFRGNVATRLAKVTAGEVDATLLAAAGLDRLGQQDIGHAIALDVMMPAPAQGAVGIETLADNARMQGYLAAISDADTYDCVMAERALLLALGGNCHSPIGALARIEGDGILLIAEILTGDGSEHVSDSALFLRDDPAAASALGQALLRKASPAIRALFDGATDLPQEASA</sequence>
<evidence type="ECO:0000259" key="10">
    <source>
        <dbReference type="Pfam" id="PF03900"/>
    </source>
</evidence>
<protein>
    <recommendedName>
        <fullName evidence="8">Porphobilinogen deaminase</fullName>
        <shortName evidence="8">PBG</shortName>
        <ecNumber evidence="8">2.5.1.61</ecNumber>
    </recommendedName>
    <alternativeName>
        <fullName evidence="8">Hydroxymethylbilane synthase</fullName>
        <shortName evidence="8">HMBS</shortName>
    </alternativeName>
    <alternativeName>
        <fullName evidence="8">Pre-uroporphyrinogen synthase</fullName>
    </alternativeName>
</protein>
<dbReference type="GO" id="GO:0004418">
    <property type="term" value="F:hydroxymethylbilane synthase activity"/>
    <property type="evidence" value="ECO:0007669"/>
    <property type="project" value="UniProtKB-UniRule"/>
</dbReference>
<dbReference type="InterPro" id="IPR022417">
    <property type="entry name" value="Porphobilin_deaminase_N"/>
</dbReference>
<dbReference type="PRINTS" id="PR00151">
    <property type="entry name" value="PORPHBDMNASE"/>
</dbReference>
<evidence type="ECO:0000259" key="9">
    <source>
        <dbReference type="Pfam" id="PF01379"/>
    </source>
</evidence>
<dbReference type="AlphaFoldDB" id="A0A437JD16"/>
<dbReference type="GO" id="GO:0006782">
    <property type="term" value="P:protoporphyrinogen IX biosynthetic process"/>
    <property type="evidence" value="ECO:0007669"/>
    <property type="project" value="UniProtKB-UniRule"/>
</dbReference>
<dbReference type="FunFam" id="3.40.190.10:FF:000005">
    <property type="entry name" value="Porphobilinogen deaminase"/>
    <property type="match status" value="1"/>
</dbReference>
<evidence type="ECO:0000313" key="12">
    <source>
        <dbReference type="Proteomes" id="UP000282977"/>
    </source>
</evidence>
<comment type="function">
    <text evidence="1 8">Tetrapolymerization of the monopyrrole PBG into the hydroxymethylbilane pre-uroporphyrinogen in several discrete steps.</text>
</comment>
<dbReference type="Pfam" id="PF03900">
    <property type="entry name" value="Porphobil_deamC"/>
    <property type="match status" value="1"/>
</dbReference>
<dbReference type="OrthoDB" id="9810298at2"/>
<evidence type="ECO:0000256" key="6">
    <source>
        <dbReference type="ARBA" id="ARBA00023244"/>
    </source>
</evidence>
<evidence type="ECO:0000256" key="8">
    <source>
        <dbReference type="HAMAP-Rule" id="MF_00260"/>
    </source>
</evidence>
<comment type="subunit">
    <text evidence="4 8">Monomer.</text>
</comment>
<comment type="cofactor">
    <cofactor evidence="8">
        <name>dipyrromethane</name>
        <dbReference type="ChEBI" id="CHEBI:60342"/>
    </cofactor>
    <text evidence="8">Binds 1 dipyrromethane group covalently.</text>
</comment>
<dbReference type="NCBIfam" id="TIGR00212">
    <property type="entry name" value="hemC"/>
    <property type="match status" value="1"/>
</dbReference>
<dbReference type="SUPFAM" id="SSF53850">
    <property type="entry name" value="Periplasmic binding protein-like II"/>
    <property type="match status" value="1"/>
</dbReference>
<dbReference type="SUPFAM" id="SSF54782">
    <property type="entry name" value="Porphobilinogen deaminase (hydroxymethylbilane synthase), C-terminal domain"/>
    <property type="match status" value="1"/>
</dbReference>
<proteinExistence type="inferred from homology"/>
<evidence type="ECO:0000256" key="4">
    <source>
        <dbReference type="ARBA" id="ARBA00011245"/>
    </source>
</evidence>
<dbReference type="InterPro" id="IPR000860">
    <property type="entry name" value="HemC"/>
</dbReference>
<dbReference type="RefSeq" id="WP_127689183.1">
    <property type="nucleotide sequence ID" value="NZ_RZUL01000001.1"/>
</dbReference>
<name>A0A437JD16_9SPHN</name>
<dbReference type="UniPathway" id="UPA00251">
    <property type="reaction ID" value="UER00319"/>
</dbReference>
<dbReference type="InterPro" id="IPR022419">
    <property type="entry name" value="Porphobilin_deaminase_cofac_BS"/>
</dbReference>
<evidence type="ECO:0000256" key="3">
    <source>
        <dbReference type="ARBA" id="ARBA00005638"/>
    </source>
</evidence>
<dbReference type="EC" id="2.5.1.61" evidence="8"/>
<evidence type="ECO:0000256" key="7">
    <source>
        <dbReference type="ARBA" id="ARBA00048169"/>
    </source>
</evidence>
<dbReference type="PANTHER" id="PTHR11557">
    <property type="entry name" value="PORPHOBILINOGEN DEAMINASE"/>
    <property type="match status" value="1"/>
</dbReference>
<reference evidence="11 12" key="1">
    <citation type="submission" date="2019-01" db="EMBL/GenBank/DDBJ databases">
        <authorList>
            <person name="Chen W.-M."/>
        </authorList>
    </citation>
    <scope>NUCLEOTIDE SEQUENCE [LARGE SCALE GENOMIC DNA]</scope>
    <source>
        <strain evidence="11 12">TLA-22</strain>
    </source>
</reference>
<feature type="modified residue" description="S-(dipyrrolylmethanemethyl)cysteine" evidence="8">
    <location>
        <position position="243"/>
    </location>
</feature>
<gene>
    <name evidence="8" type="primary">hemC</name>
    <name evidence="11" type="ORF">ENE74_03275</name>
</gene>
<comment type="similarity">
    <text evidence="3 8">Belongs to the HMBS family.</text>
</comment>
<dbReference type="PROSITE" id="PS00533">
    <property type="entry name" value="PORPHOBILINOGEN_DEAM"/>
    <property type="match status" value="1"/>
</dbReference>
<keyword evidence="5 8" id="KW-0808">Transferase</keyword>
<accession>A0A437JD16</accession>
<evidence type="ECO:0000313" key="11">
    <source>
        <dbReference type="EMBL" id="RVT43643.1"/>
    </source>
</evidence>
<comment type="catalytic activity">
    <reaction evidence="7 8">
        <text>4 porphobilinogen + H2O = hydroxymethylbilane + 4 NH4(+)</text>
        <dbReference type="Rhea" id="RHEA:13185"/>
        <dbReference type="ChEBI" id="CHEBI:15377"/>
        <dbReference type="ChEBI" id="CHEBI:28938"/>
        <dbReference type="ChEBI" id="CHEBI:57845"/>
        <dbReference type="ChEBI" id="CHEBI:58126"/>
        <dbReference type="EC" id="2.5.1.61"/>
    </reaction>
</comment>
<dbReference type="HAMAP" id="MF_00260">
    <property type="entry name" value="Porphobil_deam"/>
    <property type="match status" value="1"/>
</dbReference>
<feature type="domain" description="Porphobilinogen deaminase N-terminal" evidence="9">
    <location>
        <begin position="8"/>
        <end position="214"/>
    </location>
</feature>
<feature type="domain" description="Porphobilinogen deaminase C-terminal" evidence="10">
    <location>
        <begin position="228"/>
        <end position="296"/>
    </location>
</feature>
<dbReference type="EMBL" id="RZUL01000001">
    <property type="protein sequence ID" value="RVT43643.1"/>
    <property type="molecule type" value="Genomic_DNA"/>
</dbReference>
<evidence type="ECO:0000256" key="1">
    <source>
        <dbReference type="ARBA" id="ARBA00002869"/>
    </source>
</evidence>
<comment type="miscellaneous">
    <text evidence="8">The porphobilinogen subunits are added to the dipyrromethane group.</text>
</comment>
<evidence type="ECO:0000256" key="2">
    <source>
        <dbReference type="ARBA" id="ARBA00004735"/>
    </source>
</evidence>
<keyword evidence="6 8" id="KW-0627">Porphyrin biosynthesis</keyword>
<dbReference type="Gene3D" id="3.40.190.10">
    <property type="entry name" value="Periplasmic binding protein-like II"/>
    <property type="match status" value="2"/>
</dbReference>
<comment type="pathway">
    <text evidence="2">Porphyrin-containing compound metabolism; protoporphyrin-IX biosynthesis; coproporphyrinogen-III from 5-aminolevulinate: step 2/4.</text>
</comment>
<dbReference type="Gene3D" id="3.30.160.40">
    <property type="entry name" value="Porphobilinogen deaminase, C-terminal domain"/>
    <property type="match status" value="1"/>
</dbReference>